<evidence type="ECO:0000313" key="2">
    <source>
        <dbReference type="Proteomes" id="UP000515743"/>
    </source>
</evidence>
<gene>
    <name evidence="1" type="ORF">H0194_02500</name>
</gene>
<protein>
    <submittedName>
        <fullName evidence="1">Uncharacterized protein</fullName>
    </submittedName>
</protein>
<dbReference type="AlphaFoldDB" id="A0A7G7CQQ9"/>
<keyword evidence="2" id="KW-1185">Reference proteome</keyword>
<sequence>MTTCVAHEAVRGSYVTAPDHGAAGVGGSEHAEPAVTTGVLTVRGCPKRLRPAIERAMATCVRTESRFVVLGDDPLFAQWHTRWWKDRCAAGSTAKGVYVACRQVLTGTPAELDNLRVVVETLADEFQFTASVDAAGPTAF</sequence>
<evidence type="ECO:0000313" key="1">
    <source>
        <dbReference type="EMBL" id="QNE89925.1"/>
    </source>
</evidence>
<accession>A0A7G7CQQ9</accession>
<dbReference type="EMBL" id="CP059404">
    <property type="protein sequence ID" value="QNE89925.1"/>
    <property type="molecule type" value="Genomic_DNA"/>
</dbReference>
<name>A0A7G7CQQ9_9CORY</name>
<proteinExistence type="predicted"/>
<reference evidence="1 2" key="1">
    <citation type="submission" date="2020-07" db="EMBL/GenBank/DDBJ databases">
        <title>Complete genome and description of Corynebacterium incognita strain Marseille-Q3630 sp. nov.</title>
        <authorList>
            <person name="Boxberger M."/>
        </authorList>
    </citation>
    <scope>NUCLEOTIDE SEQUENCE [LARGE SCALE GENOMIC DNA]</scope>
    <source>
        <strain evidence="1 2">Marseille-Q3630</strain>
    </source>
</reference>
<dbReference type="RefSeq" id="WP_185176299.1">
    <property type="nucleotide sequence ID" value="NZ_CP059404.1"/>
</dbReference>
<dbReference type="KEGG" id="cik:H0194_02500"/>
<organism evidence="1 2">
    <name type="scientific">Corynebacterium incognita</name>
    <dbReference type="NCBI Taxonomy" id="2754725"/>
    <lineage>
        <taxon>Bacteria</taxon>
        <taxon>Bacillati</taxon>
        <taxon>Actinomycetota</taxon>
        <taxon>Actinomycetes</taxon>
        <taxon>Mycobacteriales</taxon>
        <taxon>Corynebacteriaceae</taxon>
        <taxon>Corynebacterium</taxon>
    </lineage>
</organism>
<dbReference type="Proteomes" id="UP000515743">
    <property type="component" value="Chromosome"/>
</dbReference>